<comment type="caution">
    <text evidence="2">The sequence shown here is derived from an EMBL/GenBank/DDBJ whole genome shotgun (WGS) entry which is preliminary data.</text>
</comment>
<dbReference type="Proteomes" id="UP000299102">
    <property type="component" value="Unassembled WGS sequence"/>
</dbReference>
<organism evidence="2 3">
    <name type="scientific">Eumeta variegata</name>
    <name type="common">Bagworm moth</name>
    <name type="synonym">Eumeta japonica</name>
    <dbReference type="NCBI Taxonomy" id="151549"/>
    <lineage>
        <taxon>Eukaryota</taxon>
        <taxon>Metazoa</taxon>
        <taxon>Ecdysozoa</taxon>
        <taxon>Arthropoda</taxon>
        <taxon>Hexapoda</taxon>
        <taxon>Insecta</taxon>
        <taxon>Pterygota</taxon>
        <taxon>Neoptera</taxon>
        <taxon>Endopterygota</taxon>
        <taxon>Lepidoptera</taxon>
        <taxon>Glossata</taxon>
        <taxon>Ditrysia</taxon>
        <taxon>Tineoidea</taxon>
        <taxon>Psychidae</taxon>
        <taxon>Oiketicinae</taxon>
        <taxon>Eumeta</taxon>
    </lineage>
</organism>
<reference evidence="2 3" key="1">
    <citation type="journal article" date="2019" name="Commun. Biol.">
        <title>The bagworm genome reveals a unique fibroin gene that provides high tensile strength.</title>
        <authorList>
            <person name="Kono N."/>
            <person name="Nakamura H."/>
            <person name="Ohtoshi R."/>
            <person name="Tomita M."/>
            <person name="Numata K."/>
            <person name="Arakawa K."/>
        </authorList>
    </citation>
    <scope>NUCLEOTIDE SEQUENCE [LARGE SCALE GENOMIC DNA]</scope>
</reference>
<evidence type="ECO:0000256" key="1">
    <source>
        <dbReference type="SAM" id="SignalP"/>
    </source>
</evidence>
<proteinExistence type="predicted"/>
<feature type="chain" id="PRO_5020039914" evidence="1">
    <location>
        <begin position="23"/>
        <end position="186"/>
    </location>
</feature>
<dbReference type="AlphaFoldDB" id="A0A4C1THW1"/>
<sequence>MDGGIVCSLMAGLLVCTGLCYKKYDQLSACRRAHAYDAYTYEHQRMMVHGFDRTPNISVLDIFDVGGDNEKRRHIYPTFHLSLYEIHVSGIAALNGHRQILEKVRPENEDLSFTRRIFVYEKIVCHYGDRVAETSTLEIGSHTSRAQSLRSGNTVTVKPTPLGVLAAALSAPPPGRAVVGRPLGRS</sequence>
<accession>A0A4C1THW1</accession>
<keyword evidence="1" id="KW-0732">Signal</keyword>
<keyword evidence="3" id="KW-1185">Reference proteome</keyword>
<protein>
    <submittedName>
        <fullName evidence="2">Uncharacterized protein</fullName>
    </submittedName>
</protein>
<feature type="signal peptide" evidence="1">
    <location>
        <begin position="1"/>
        <end position="22"/>
    </location>
</feature>
<evidence type="ECO:0000313" key="3">
    <source>
        <dbReference type="Proteomes" id="UP000299102"/>
    </source>
</evidence>
<dbReference type="EMBL" id="BGZK01000061">
    <property type="protein sequence ID" value="GBP14072.1"/>
    <property type="molecule type" value="Genomic_DNA"/>
</dbReference>
<name>A0A4C1THW1_EUMVA</name>
<gene>
    <name evidence="2" type="ORF">EVAR_102752_1</name>
</gene>
<evidence type="ECO:0000313" key="2">
    <source>
        <dbReference type="EMBL" id="GBP14072.1"/>
    </source>
</evidence>